<reference evidence="3" key="2">
    <citation type="submission" date="2015-06" db="UniProtKB">
        <authorList>
            <consortium name="EnsemblProtists"/>
        </authorList>
    </citation>
    <scope>IDENTIFICATION</scope>
    <source>
        <strain evidence="3">Pr102</strain>
    </source>
</reference>
<keyword evidence="2" id="KW-0812">Transmembrane</keyword>
<keyword evidence="2" id="KW-1133">Transmembrane helix</keyword>
<evidence type="ECO:0000256" key="1">
    <source>
        <dbReference type="SAM" id="Coils"/>
    </source>
</evidence>
<dbReference type="VEuPathDB" id="FungiDB:KRP23_8975"/>
<dbReference type="PANTHER" id="PTHR36535:SF1">
    <property type="entry name" value="DUF1772 DOMAIN-CONTAINING PROTEIN"/>
    <property type="match status" value="1"/>
</dbReference>
<dbReference type="HOGENOM" id="CLU_499218_0_0_1"/>
<dbReference type="OMA" id="FNISEHD"/>
<keyword evidence="1" id="KW-0175">Coiled coil</keyword>
<feature type="transmembrane region" description="Helical" evidence="2">
    <location>
        <begin position="100"/>
        <end position="121"/>
    </location>
</feature>
<dbReference type="InterPro" id="IPR013901">
    <property type="entry name" value="Anthrone_oxy"/>
</dbReference>
<feature type="transmembrane region" description="Helical" evidence="2">
    <location>
        <begin position="152"/>
        <end position="170"/>
    </location>
</feature>
<dbReference type="Proteomes" id="UP000005238">
    <property type="component" value="Unassembled WGS sequence"/>
</dbReference>
<evidence type="ECO:0000313" key="3">
    <source>
        <dbReference type="EnsemblProtists" id="Phyra80364"/>
    </source>
</evidence>
<protein>
    <submittedName>
        <fullName evidence="3">Uncharacterized protein</fullName>
    </submittedName>
</protein>
<dbReference type="EMBL" id="DS566045">
    <property type="status" value="NOT_ANNOTATED_CDS"/>
    <property type="molecule type" value="Genomic_DNA"/>
</dbReference>
<sequence>MFYRESTLDLLMGVDAEALAQLAATGLAGIFAGASTYISVAQHPALMETDALAFQAPFFRRMYFYAARMQGPVAVGSGLSALLVSLLQQQRGPHAGMPRLWVASGCLIGGVVPFTVLKMLALNYKLVDSKRCVHRGQSWMQEMLRRWGQLHAVRAGASVLAFSGMLLAMACGGDRTPAPPWILDELRCLQELLVKNIRRLVHLLSTTARKACIDIIDLVKKYYNLLFADTPTRAHQRMVDFNRWVAEILADTRTDGIEWGPSYGEKPWLALEDQQPQNQPLEQVLRPDSADTIQLLKTACEYYMQRGDRLLQTNTGLAAQIEELKTQLQAALTRAFEAQQALHREKELSVLQVRRHVMGVQLGDYFSRGEDPEDFARQMQNAFRMVDAVSTVPLEGADGVTGSDSTLASGLGRDSNQVEVENASVDDRRVPGDIEDINSEAAMSAYQEQAPPTPASENVKVRQTEVLRSSKQLVVEPTVSSVVMATLSDSDDSDYQQLAQVSASEQNDGTWYRQALRSLKEKRERRRLQCNAGSKTAKETGVAAATAHEATKTILLLDVHNPREYEQLAATRDPAEDGEDSTWYRRALEHLKRERKLRRNRAESFSSTIID</sequence>
<proteinExistence type="predicted"/>
<keyword evidence="4" id="KW-1185">Reference proteome</keyword>
<feature type="transmembrane region" description="Helical" evidence="2">
    <location>
        <begin position="20"/>
        <end position="41"/>
    </location>
</feature>
<name>H3GTC6_PHYRM</name>
<dbReference type="VEuPathDB" id="FungiDB:KRP23_8976"/>
<dbReference type="PANTHER" id="PTHR36535">
    <property type="entry name" value="YALI0E30327P"/>
    <property type="match status" value="1"/>
</dbReference>
<organism evidence="3 4">
    <name type="scientific">Phytophthora ramorum</name>
    <name type="common">Sudden oak death agent</name>
    <dbReference type="NCBI Taxonomy" id="164328"/>
    <lineage>
        <taxon>Eukaryota</taxon>
        <taxon>Sar</taxon>
        <taxon>Stramenopiles</taxon>
        <taxon>Oomycota</taxon>
        <taxon>Peronosporomycetes</taxon>
        <taxon>Peronosporales</taxon>
        <taxon>Peronosporaceae</taxon>
        <taxon>Phytophthora</taxon>
    </lineage>
</organism>
<dbReference type="InParanoid" id="H3GTC6"/>
<dbReference type="VEuPathDB" id="FungiDB:KRP22_9400"/>
<accession>H3GTC6</accession>
<keyword evidence="2" id="KW-0472">Membrane</keyword>
<evidence type="ECO:0000256" key="2">
    <source>
        <dbReference type="SAM" id="Phobius"/>
    </source>
</evidence>
<dbReference type="VEuPathDB" id="FungiDB:KRP22_9401"/>
<feature type="coiled-coil region" evidence="1">
    <location>
        <begin position="314"/>
        <end position="341"/>
    </location>
</feature>
<dbReference type="Pfam" id="PF08592">
    <property type="entry name" value="Anthrone_oxy"/>
    <property type="match status" value="1"/>
</dbReference>
<dbReference type="eggNOG" id="ENOG502S318">
    <property type="taxonomic scope" value="Eukaryota"/>
</dbReference>
<dbReference type="EnsemblProtists" id="Phyra80364">
    <property type="protein sequence ID" value="Phyra80364"/>
    <property type="gene ID" value="Phyra80364"/>
</dbReference>
<reference evidence="4" key="1">
    <citation type="journal article" date="2006" name="Science">
        <title>Phytophthora genome sequences uncover evolutionary origins and mechanisms of pathogenesis.</title>
        <authorList>
            <person name="Tyler B.M."/>
            <person name="Tripathy S."/>
            <person name="Zhang X."/>
            <person name="Dehal P."/>
            <person name="Jiang R.H."/>
            <person name="Aerts A."/>
            <person name="Arredondo F.D."/>
            <person name="Baxter L."/>
            <person name="Bensasson D."/>
            <person name="Beynon J.L."/>
            <person name="Chapman J."/>
            <person name="Damasceno C.M."/>
            <person name="Dorrance A.E."/>
            <person name="Dou D."/>
            <person name="Dickerman A.W."/>
            <person name="Dubchak I.L."/>
            <person name="Garbelotto M."/>
            <person name="Gijzen M."/>
            <person name="Gordon S.G."/>
            <person name="Govers F."/>
            <person name="Grunwald N.J."/>
            <person name="Huang W."/>
            <person name="Ivors K.L."/>
            <person name="Jones R.W."/>
            <person name="Kamoun S."/>
            <person name="Krampis K."/>
            <person name="Lamour K.H."/>
            <person name="Lee M.K."/>
            <person name="McDonald W.H."/>
            <person name="Medina M."/>
            <person name="Meijer H.J."/>
            <person name="Nordberg E.K."/>
            <person name="Maclean D.J."/>
            <person name="Ospina-Giraldo M.D."/>
            <person name="Morris P.F."/>
            <person name="Phuntumart V."/>
            <person name="Putnam N.H."/>
            <person name="Rash S."/>
            <person name="Rose J.K."/>
            <person name="Sakihama Y."/>
            <person name="Salamov A.A."/>
            <person name="Savidor A."/>
            <person name="Scheuring C.F."/>
            <person name="Smith B.M."/>
            <person name="Sobral B.W."/>
            <person name="Terry A."/>
            <person name="Torto-Alalibo T.A."/>
            <person name="Win J."/>
            <person name="Xu Z."/>
            <person name="Zhang H."/>
            <person name="Grigoriev I.V."/>
            <person name="Rokhsar D.S."/>
            <person name="Boore J.L."/>
        </authorList>
    </citation>
    <scope>NUCLEOTIDE SEQUENCE [LARGE SCALE GENOMIC DNA]</scope>
    <source>
        <strain evidence="4">Pr102</strain>
    </source>
</reference>
<dbReference type="AlphaFoldDB" id="H3GTC6"/>
<feature type="transmembrane region" description="Helical" evidence="2">
    <location>
        <begin position="62"/>
        <end position="88"/>
    </location>
</feature>
<evidence type="ECO:0000313" key="4">
    <source>
        <dbReference type="Proteomes" id="UP000005238"/>
    </source>
</evidence>